<comment type="caution">
    <text evidence="2">The sequence shown here is derived from an EMBL/GenBank/DDBJ whole genome shotgun (WGS) entry which is preliminary data.</text>
</comment>
<feature type="transmembrane region" description="Helical" evidence="1">
    <location>
        <begin position="58"/>
        <end position="79"/>
    </location>
</feature>
<keyword evidence="1" id="KW-1133">Transmembrane helix</keyword>
<gene>
    <name evidence="2" type="ORF">U3653_13785</name>
</gene>
<dbReference type="EMBL" id="JAYKYQ010000005">
    <property type="protein sequence ID" value="MEB3511093.1"/>
    <property type="molecule type" value="Genomic_DNA"/>
</dbReference>
<keyword evidence="1" id="KW-0812">Transmembrane</keyword>
<reference evidence="2 3" key="1">
    <citation type="submission" date="2023-12" db="EMBL/GenBank/DDBJ databases">
        <title>novel species in genus Nocarida.</title>
        <authorList>
            <person name="Li Z."/>
        </authorList>
    </citation>
    <scope>NUCLEOTIDE SEQUENCE [LARGE SCALE GENOMIC DNA]</scope>
    <source>
        <strain evidence="2 3">CDC186</strain>
    </source>
</reference>
<evidence type="ECO:0000256" key="1">
    <source>
        <dbReference type="SAM" id="Phobius"/>
    </source>
</evidence>
<organism evidence="2 3">
    <name type="scientific">Nocardia implantans</name>
    <dbReference type="NCBI Taxonomy" id="3108168"/>
    <lineage>
        <taxon>Bacteria</taxon>
        <taxon>Bacillati</taxon>
        <taxon>Actinomycetota</taxon>
        <taxon>Actinomycetes</taxon>
        <taxon>Mycobacteriales</taxon>
        <taxon>Nocardiaceae</taxon>
        <taxon>Nocardia</taxon>
    </lineage>
</organism>
<feature type="transmembrane region" description="Helical" evidence="1">
    <location>
        <begin position="35"/>
        <end position="52"/>
    </location>
</feature>
<dbReference type="Proteomes" id="UP001348098">
    <property type="component" value="Unassembled WGS sequence"/>
</dbReference>
<evidence type="ECO:0000313" key="3">
    <source>
        <dbReference type="Proteomes" id="UP001348098"/>
    </source>
</evidence>
<keyword evidence="1" id="KW-0472">Membrane</keyword>
<protein>
    <submittedName>
        <fullName evidence="2">Uncharacterized protein</fullName>
    </submittedName>
</protein>
<accession>A0ABU6AUC7</accession>
<keyword evidence="3" id="KW-1185">Reference proteome</keyword>
<sequence>MDSRTADAGDGPLLRTPLVEGHDVRLAPLGPVAEVLGLTMVVAVLAALSRIPAWTSDYGVMVIAAVILYLAVATGLVRWGGEYRRDRRRDT</sequence>
<evidence type="ECO:0000313" key="2">
    <source>
        <dbReference type="EMBL" id="MEB3511093.1"/>
    </source>
</evidence>
<proteinExistence type="predicted"/>
<name>A0ABU6AUC7_9NOCA</name>
<dbReference type="RefSeq" id="WP_195080203.1">
    <property type="nucleotide sequence ID" value="NZ_JAYESH010000002.1"/>
</dbReference>